<name>A0A8J6EM84_ELECQ</name>
<keyword evidence="5" id="KW-1015">Disulfide bond</keyword>
<proteinExistence type="predicted"/>
<comment type="caution">
    <text evidence="9">The sequence shown here is derived from an EMBL/GenBank/DDBJ whole genome shotgun (WGS) entry which is preliminary data.</text>
</comment>
<dbReference type="GO" id="GO:0006955">
    <property type="term" value="P:immune response"/>
    <property type="evidence" value="ECO:0007669"/>
    <property type="project" value="TreeGrafter"/>
</dbReference>
<dbReference type="GO" id="GO:0007166">
    <property type="term" value="P:cell surface receptor signaling pathway"/>
    <property type="evidence" value="ECO:0007669"/>
    <property type="project" value="TreeGrafter"/>
</dbReference>
<keyword evidence="7" id="KW-0393">Immunoglobulin domain</keyword>
<evidence type="ECO:0000313" key="9">
    <source>
        <dbReference type="EMBL" id="KAG9472058.1"/>
    </source>
</evidence>
<keyword evidence="2" id="KW-1003">Cell membrane</keyword>
<dbReference type="InterPro" id="IPR007110">
    <property type="entry name" value="Ig-like_dom"/>
</dbReference>
<dbReference type="InterPro" id="IPR013783">
    <property type="entry name" value="Ig-like_fold"/>
</dbReference>
<evidence type="ECO:0000256" key="2">
    <source>
        <dbReference type="ARBA" id="ARBA00022475"/>
    </source>
</evidence>
<dbReference type="FunFam" id="2.60.40.10:FF:000357">
    <property type="entry name" value="Fc receptor like 1"/>
    <property type="match status" value="1"/>
</dbReference>
<dbReference type="InterPro" id="IPR036179">
    <property type="entry name" value="Ig-like_dom_sf"/>
</dbReference>
<evidence type="ECO:0000256" key="4">
    <source>
        <dbReference type="ARBA" id="ARBA00023136"/>
    </source>
</evidence>
<evidence type="ECO:0000256" key="7">
    <source>
        <dbReference type="ARBA" id="ARBA00023319"/>
    </source>
</evidence>
<reference evidence="9" key="1">
    <citation type="thesis" date="2020" institute="ProQuest LLC" country="789 East Eisenhower Parkway, Ann Arbor, MI, USA">
        <title>Comparative Genomics and Chromosome Evolution.</title>
        <authorList>
            <person name="Mudd A.B."/>
        </authorList>
    </citation>
    <scope>NUCLEOTIDE SEQUENCE</scope>
    <source>
        <strain evidence="9">HN-11 Male</strain>
        <tissue evidence="9">Kidney and liver</tissue>
    </source>
</reference>
<dbReference type="CDD" id="cd00096">
    <property type="entry name" value="Ig"/>
    <property type="match status" value="1"/>
</dbReference>
<dbReference type="GO" id="GO:0004888">
    <property type="term" value="F:transmembrane signaling receptor activity"/>
    <property type="evidence" value="ECO:0007669"/>
    <property type="project" value="TreeGrafter"/>
</dbReference>
<dbReference type="OrthoDB" id="9950534at2759"/>
<dbReference type="EMBL" id="WNTK01000078">
    <property type="protein sequence ID" value="KAG9472058.1"/>
    <property type="molecule type" value="Genomic_DNA"/>
</dbReference>
<evidence type="ECO:0000313" key="10">
    <source>
        <dbReference type="Proteomes" id="UP000770717"/>
    </source>
</evidence>
<dbReference type="SMART" id="SM00408">
    <property type="entry name" value="IGc2"/>
    <property type="match status" value="3"/>
</dbReference>
<dbReference type="InterPro" id="IPR003598">
    <property type="entry name" value="Ig_sub2"/>
</dbReference>
<sequence length="662" mass="73386">MVAREYFQTSTGETISQSPLIAALTAPNLLGESCALQDGIQLLISIFLRIFWGEGVSPFSNEMYLPIIVTVLGFWSVTGQASDFTINSIELNAVPSTVLKNGDNLVLECVVKFAKSKDFVLNSTITFYKDDNKIHTTSTIEDRVSLTIPVVRVSHSGQYKCDVSVASRPKTSDDIEIKVTGLFPPHINVSKNEVNEGDDVTVRCEAPEEKSSMLFKFYKIKNQTFDETKSKTTNDNYQEVKFNIKEGEQILLFKCDVSLVLIGETSPYSESKHVTVLAPFSTPRIEVLPSLNFTEGKNMSVTCSVQKSPKRLDDMKVTLQKDGHIINSSTTSTLSYFRVATVDDMGEYTCTVESERTSKSKSIKIDIAELFARPNLTLSSKNQYINEGDYISLKCSVAGLATNVSRSLAYKFILNGVKTFKREGGKFSLSATENYSGSYVCQVTVSNITKVSEPLHIQAYAPVKNLVLTYMSNNKTVVLGDTLELTCKCESGTPPITYSLFQGNQTLGQKTMQGNMEARFLVNSSKSHDLGQYRCKATNRNTQHTGKYSNIVNVTIIIPISSVDLEIIPSSGNVEEGSELSLICRVEDGTLPINFKFYKMKGSEFLLYNVTEREKLYAVYELPTFSKQGDGTYICVASNGAHKEVRSNSKDARGFVRSPKQK</sequence>
<gene>
    <name evidence="9" type="ORF">GDO78_021528</name>
</gene>
<evidence type="ECO:0000259" key="8">
    <source>
        <dbReference type="PROSITE" id="PS50835"/>
    </source>
</evidence>
<dbReference type="Gene3D" id="2.60.40.10">
    <property type="entry name" value="Immunoglobulins"/>
    <property type="match status" value="6"/>
</dbReference>
<keyword evidence="4" id="KW-0472">Membrane</keyword>
<evidence type="ECO:0000256" key="1">
    <source>
        <dbReference type="ARBA" id="ARBA00004236"/>
    </source>
</evidence>
<dbReference type="Pfam" id="PF13895">
    <property type="entry name" value="Ig_2"/>
    <property type="match status" value="3"/>
</dbReference>
<evidence type="ECO:0000256" key="3">
    <source>
        <dbReference type="ARBA" id="ARBA00022729"/>
    </source>
</evidence>
<keyword evidence="3" id="KW-0732">Signal</keyword>
<feature type="domain" description="Ig-like" evidence="8">
    <location>
        <begin position="462"/>
        <end position="555"/>
    </location>
</feature>
<dbReference type="InterPro" id="IPR003599">
    <property type="entry name" value="Ig_sub"/>
</dbReference>
<organism evidence="9 10">
    <name type="scientific">Eleutherodactylus coqui</name>
    <name type="common">Puerto Rican coqui</name>
    <dbReference type="NCBI Taxonomy" id="57060"/>
    <lineage>
        <taxon>Eukaryota</taxon>
        <taxon>Metazoa</taxon>
        <taxon>Chordata</taxon>
        <taxon>Craniata</taxon>
        <taxon>Vertebrata</taxon>
        <taxon>Euteleostomi</taxon>
        <taxon>Amphibia</taxon>
        <taxon>Batrachia</taxon>
        <taxon>Anura</taxon>
        <taxon>Neobatrachia</taxon>
        <taxon>Hyloidea</taxon>
        <taxon>Eleutherodactylidae</taxon>
        <taxon>Eleutherodactylinae</taxon>
        <taxon>Eleutherodactylus</taxon>
        <taxon>Eleutherodactylus</taxon>
    </lineage>
</organism>
<feature type="domain" description="Ig-like" evidence="8">
    <location>
        <begin position="283"/>
        <end position="366"/>
    </location>
</feature>
<dbReference type="InterPro" id="IPR040878">
    <property type="entry name" value="IL-40-like_Ig"/>
</dbReference>
<dbReference type="SUPFAM" id="SSF48726">
    <property type="entry name" value="Immunoglobulin"/>
    <property type="match status" value="5"/>
</dbReference>
<keyword evidence="10" id="KW-1185">Reference proteome</keyword>
<dbReference type="Pfam" id="PF17736">
    <property type="entry name" value="Ig_C17orf99"/>
    <property type="match status" value="1"/>
</dbReference>
<feature type="domain" description="Ig-like" evidence="8">
    <location>
        <begin position="559"/>
        <end position="646"/>
    </location>
</feature>
<dbReference type="InterPro" id="IPR050488">
    <property type="entry name" value="Ig_Fc_receptor"/>
</dbReference>
<dbReference type="PANTHER" id="PTHR11481">
    <property type="entry name" value="IMMUNOGLOBULIN FC RECEPTOR"/>
    <property type="match status" value="1"/>
</dbReference>
<feature type="domain" description="Ig-like" evidence="8">
    <location>
        <begin position="66"/>
        <end position="178"/>
    </location>
</feature>
<feature type="domain" description="Ig-like" evidence="8">
    <location>
        <begin position="374"/>
        <end position="452"/>
    </location>
</feature>
<dbReference type="PANTHER" id="PTHR11481:SF58">
    <property type="entry name" value="ALLERGIN-1"/>
    <property type="match status" value="1"/>
</dbReference>
<protein>
    <recommendedName>
        <fullName evidence="8">Ig-like domain-containing protein</fullName>
    </recommendedName>
</protein>
<keyword evidence="6" id="KW-0325">Glycoprotein</keyword>
<dbReference type="SMART" id="SM00409">
    <property type="entry name" value="IG"/>
    <property type="match status" value="5"/>
</dbReference>
<dbReference type="GO" id="GO:0009897">
    <property type="term" value="C:external side of plasma membrane"/>
    <property type="evidence" value="ECO:0007669"/>
    <property type="project" value="TreeGrafter"/>
</dbReference>
<evidence type="ECO:0000256" key="6">
    <source>
        <dbReference type="ARBA" id="ARBA00023180"/>
    </source>
</evidence>
<evidence type="ECO:0000256" key="5">
    <source>
        <dbReference type="ARBA" id="ARBA00023157"/>
    </source>
</evidence>
<dbReference type="PROSITE" id="PS50835">
    <property type="entry name" value="IG_LIKE"/>
    <property type="match status" value="5"/>
</dbReference>
<comment type="subcellular location">
    <subcellularLocation>
        <location evidence="1">Cell membrane</location>
    </subcellularLocation>
</comment>
<dbReference type="AlphaFoldDB" id="A0A8J6EM84"/>
<dbReference type="Proteomes" id="UP000770717">
    <property type="component" value="Unassembled WGS sequence"/>
</dbReference>
<accession>A0A8J6EM84</accession>